<dbReference type="InterPro" id="IPR056772">
    <property type="entry name" value="RecA-like_ORC2"/>
</dbReference>
<dbReference type="Pfam" id="PF04084">
    <property type="entry name" value="RecA-like_ORC2"/>
    <property type="match status" value="1"/>
</dbReference>
<feature type="region of interest" description="Disordered" evidence="7">
    <location>
        <begin position="27"/>
        <end position="61"/>
    </location>
</feature>
<dbReference type="GO" id="GO:0003688">
    <property type="term" value="F:DNA replication origin binding"/>
    <property type="evidence" value="ECO:0007669"/>
    <property type="project" value="UniProtKB-UniRule"/>
</dbReference>
<comment type="similarity">
    <text evidence="2 6">Belongs to the ORC2 family.</text>
</comment>
<sequence>MSDSSETLRRSSRIKAPVNYADKSEIRIRRHSSSATSTASTDVLETELEKELENVEENVQKPSELFTDEDVSGTRMYQFQTPSKKDAMVQKAISCRNNITPSTPKFKPKLQIIIEATKTPHHIRTKIKKQLASINRKNIASGLTSSESESVSEDSEFVPSDDETDDHNTDEQSENEIHSDEESDGEAKQPTRDKSPSRRLQITFTTSSSKGKSISNAICSEFHLKTDQYFENQSAKVLTSDHTLGRLKTPRLNEEKIQELLVNQNHVSQEHKNGIKSLSKIYRSFFPMWYFIMEEGYSILLHGIGSKRNLINDFYKEIIYDHPTLVVNGFFPSLTIKEILDGIIVDLLELTSPTNTNECINLIENILKENPDDRLYLLIHNIDGQMLRSDKTQDILSRLAAIPNLCLMASVDHINAPLLWDNVKRSRYNFYWWDSTTLLPYVAETSYENSLMVKQSGSLALSSLRNVFLSLTSNAKSIYILLVKHQLENNSKNYPGMAFKDLYWGAREAFLVSSDLALRAQLTEFVDHKLVRNKRNVDGAEYLIIPLEDALLKQFLEQYEET</sequence>
<keyword evidence="5 6" id="KW-0539">Nucleus</keyword>
<reference evidence="11 12" key="1">
    <citation type="submission" date="2025-04" db="UniProtKB">
        <authorList>
            <consortium name="RefSeq"/>
        </authorList>
    </citation>
    <scope>IDENTIFICATION</scope>
</reference>
<feature type="domain" description="Origin recognition complex subunit 2 RecA-like" evidence="8">
    <location>
        <begin position="275"/>
        <end position="434"/>
    </location>
</feature>
<evidence type="ECO:0000256" key="2">
    <source>
        <dbReference type="ARBA" id="ARBA00007421"/>
    </source>
</evidence>
<dbReference type="GeneID" id="107271996"/>
<dbReference type="GO" id="GO:0005664">
    <property type="term" value="C:nuclear origin of replication recognition complex"/>
    <property type="evidence" value="ECO:0007669"/>
    <property type="project" value="UniProtKB-UniRule"/>
</dbReference>
<dbReference type="PANTHER" id="PTHR14052">
    <property type="entry name" value="ORIGIN RECOGNITION COMPLEX SUBUNIT 2"/>
    <property type="match status" value="1"/>
</dbReference>
<evidence type="ECO:0000313" key="12">
    <source>
        <dbReference type="RefSeq" id="XP_024945272.1"/>
    </source>
</evidence>
<feature type="domain" description="Origin recognition complex subunit 2 winged-helix" evidence="9">
    <location>
        <begin position="490"/>
        <end position="549"/>
    </location>
</feature>
<feature type="compositionally biased region" description="Low complexity" evidence="7">
    <location>
        <begin position="33"/>
        <end position="43"/>
    </location>
</feature>
<name>A0AAJ7C908_CEPCN</name>
<gene>
    <name evidence="11 12" type="primary">LOC107271996</name>
</gene>
<feature type="compositionally biased region" description="Acidic residues" evidence="7">
    <location>
        <begin position="150"/>
        <end position="165"/>
    </location>
</feature>
<feature type="compositionally biased region" description="Polar residues" evidence="7">
    <location>
        <begin position="198"/>
        <end position="212"/>
    </location>
</feature>
<keyword evidence="10" id="KW-1185">Reference proteome</keyword>
<dbReference type="KEGG" id="ccin:107271996"/>
<evidence type="ECO:0000256" key="6">
    <source>
        <dbReference type="RuleBase" id="RU368084"/>
    </source>
</evidence>
<evidence type="ECO:0000256" key="1">
    <source>
        <dbReference type="ARBA" id="ARBA00004123"/>
    </source>
</evidence>
<comment type="subunit">
    <text evidence="6">Component of the origin recognition complex (ORC).</text>
</comment>
<evidence type="ECO:0000256" key="5">
    <source>
        <dbReference type="ARBA" id="ARBA00023242"/>
    </source>
</evidence>
<dbReference type="CTD" id="4999"/>
<comment type="subcellular location">
    <subcellularLocation>
        <location evidence="1 6">Nucleus</location>
    </subcellularLocation>
</comment>
<dbReference type="Pfam" id="PF24882">
    <property type="entry name" value="WHD_ORC2"/>
    <property type="match status" value="1"/>
</dbReference>
<evidence type="ECO:0000259" key="9">
    <source>
        <dbReference type="Pfam" id="PF24882"/>
    </source>
</evidence>
<dbReference type="RefSeq" id="XP_015604152.1">
    <property type="nucleotide sequence ID" value="XM_015748666.2"/>
</dbReference>
<evidence type="ECO:0000313" key="10">
    <source>
        <dbReference type="Proteomes" id="UP000694920"/>
    </source>
</evidence>
<dbReference type="AlphaFoldDB" id="A0AAJ7C908"/>
<dbReference type="GO" id="GO:0006260">
    <property type="term" value="P:DNA replication"/>
    <property type="evidence" value="ECO:0007669"/>
    <property type="project" value="UniProtKB-UniRule"/>
</dbReference>
<organism evidence="10 11">
    <name type="scientific">Cephus cinctus</name>
    <name type="common">Wheat stem sawfly</name>
    <dbReference type="NCBI Taxonomy" id="211228"/>
    <lineage>
        <taxon>Eukaryota</taxon>
        <taxon>Metazoa</taxon>
        <taxon>Ecdysozoa</taxon>
        <taxon>Arthropoda</taxon>
        <taxon>Hexapoda</taxon>
        <taxon>Insecta</taxon>
        <taxon>Pterygota</taxon>
        <taxon>Neoptera</taxon>
        <taxon>Endopterygota</taxon>
        <taxon>Hymenoptera</taxon>
        <taxon>Cephoidea</taxon>
        <taxon>Cephidae</taxon>
        <taxon>Cephus</taxon>
    </lineage>
</organism>
<feature type="compositionally biased region" description="Basic and acidic residues" evidence="7">
    <location>
        <begin position="166"/>
        <end position="196"/>
    </location>
</feature>
<dbReference type="InterPro" id="IPR007220">
    <property type="entry name" value="ORC2"/>
</dbReference>
<evidence type="ECO:0000256" key="4">
    <source>
        <dbReference type="ARBA" id="ARBA00022705"/>
    </source>
</evidence>
<evidence type="ECO:0000256" key="3">
    <source>
        <dbReference type="ARBA" id="ARBA00019080"/>
    </source>
</evidence>
<accession>A0AAJ7C908</accession>
<dbReference type="InterPro" id="IPR056773">
    <property type="entry name" value="WHD_ORC2"/>
</dbReference>
<comment type="function">
    <text evidence="6">Component of the origin recognition complex (ORC) that binds origins of replication. DNA-binding is ATP-dependent. ORC is required to assemble the pre-replication complex necessary to initiate DNA replication.</text>
</comment>
<dbReference type="PANTHER" id="PTHR14052:SF0">
    <property type="entry name" value="ORIGIN RECOGNITION COMPLEX SUBUNIT 2"/>
    <property type="match status" value="1"/>
</dbReference>
<keyword evidence="4 6" id="KW-0235">DNA replication</keyword>
<dbReference type="Proteomes" id="UP000694920">
    <property type="component" value="Unplaced"/>
</dbReference>
<feature type="region of interest" description="Disordered" evidence="7">
    <location>
        <begin position="142"/>
        <end position="212"/>
    </location>
</feature>
<protein>
    <recommendedName>
        <fullName evidence="3 6">Origin recognition complex subunit 2</fullName>
    </recommendedName>
</protein>
<proteinExistence type="inferred from homology"/>
<evidence type="ECO:0000313" key="11">
    <source>
        <dbReference type="RefSeq" id="XP_015604152.1"/>
    </source>
</evidence>
<dbReference type="RefSeq" id="XP_024945272.1">
    <property type="nucleotide sequence ID" value="XM_025089504.1"/>
</dbReference>
<evidence type="ECO:0000256" key="7">
    <source>
        <dbReference type="SAM" id="MobiDB-lite"/>
    </source>
</evidence>
<evidence type="ECO:0000259" key="8">
    <source>
        <dbReference type="Pfam" id="PF04084"/>
    </source>
</evidence>